<keyword evidence="9" id="KW-1185">Reference proteome</keyword>
<proteinExistence type="predicted"/>
<dbReference type="Pfam" id="PF15901">
    <property type="entry name" value="Sortilin_C"/>
    <property type="match status" value="1"/>
</dbReference>
<evidence type="ECO:0000256" key="1">
    <source>
        <dbReference type="ARBA" id="ARBA00004370"/>
    </source>
</evidence>
<dbReference type="PANTHER" id="PTHR12106">
    <property type="entry name" value="SORTILIN RELATED"/>
    <property type="match status" value="1"/>
</dbReference>
<evidence type="ECO:0000256" key="2">
    <source>
        <dbReference type="ARBA" id="ARBA00022737"/>
    </source>
</evidence>
<evidence type="ECO:0000256" key="3">
    <source>
        <dbReference type="ARBA" id="ARBA00023136"/>
    </source>
</evidence>
<comment type="caution">
    <text evidence="8">The sequence shown here is derived from an EMBL/GenBank/DDBJ whole genome shotgun (WGS) entry which is preliminary data.</text>
</comment>
<dbReference type="SMART" id="SM00602">
    <property type="entry name" value="VPS10"/>
    <property type="match status" value="1"/>
</dbReference>
<keyword evidence="6" id="KW-1133">Transmembrane helix</keyword>
<dbReference type="InterPro" id="IPR006581">
    <property type="entry name" value="VPS10"/>
</dbReference>
<evidence type="ECO:0000256" key="5">
    <source>
        <dbReference type="SAM" id="MobiDB-lite"/>
    </source>
</evidence>
<dbReference type="Gene3D" id="2.130.10.10">
    <property type="entry name" value="YVTN repeat-like/Quinoprotein amine dehydrogenase"/>
    <property type="match status" value="2"/>
</dbReference>
<gene>
    <name evidence="8" type="ORF">HHUSO_G9434</name>
</gene>
<feature type="transmembrane region" description="Helical" evidence="6">
    <location>
        <begin position="814"/>
        <end position="833"/>
    </location>
</feature>
<dbReference type="InterPro" id="IPR015943">
    <property type="entry name" value="WD40/YVTN_repeat-like_dom_sf"/>
</dbReference>
<feature type="domain" description="VPS10" evidence="7">
    <location>
        <begin position="113"/>
        <end position="725"/>
    </location>
</feature>
<name>A0ABR0ZUK4_HUSHU</name>
<dbReference type="InterPro" id="IPR031777">
    <property type="entry name" value="Sortilin_C"/>
</dbReference>
<protein>
    <submittedName>
        <fullName evidence="8">Sortilin</fullName>
    </submittedName>
</protein>
<organism evidence="8 9">
    <name type="scientific">Huso huso</name>
    <name type="common">Beluga</name>
    <name type="synonym">Acipenser huso</name>
    <dbReference type="NCBI Taxonomy" id="61971"/>
    <lineage>
        <taxon>Eukaryota</taxon>
        <taxon>Metazoa</taxon>
        <taxon>Chordata</taxon>
        <taxon>Craniata</taxon>
        <taxon>Vertebrata</taxon>
        <taxon>Euteleostomi</taxon>
        <taxon>Actinopterygii</taxon>
        <taxon>Chondrostei</taxon>
        <taxon>Acipenseriformes</taxon>
        <taxon>Acipenseridae</taxon>
        <taxon>Huso</taxon>
    </lineage>
</organism>
<dbReference type="Pfam" id="PF15902">
    <property type="entry name" value="Sortilin-Vps10"/>
    <property type="match status" value="1"/>
</dbReference>
<evidence type="ECO:0000313" key="8">
    <source>
        <dbReference type="EMBL" id="KAK6488080.1"/>
    </source>
</evidence>
<feature type="region of interest" description="Disordered" evidence="5">
    <location>
        <begin position="1"/>
        <end position="24"/>
    </location>
</feature>
<evidence type="ECO:0000313" key="9">
    <source>
        <dbReference type="Proteomes" id="UP001369086"/>
    </source>
</evidence>
<dbReference type="PANTHER" id="PTHR12106:SF46">
    <property type="entry name" value="SORTILIN ISOFORM X1"/>
    <property type="match status" value="1"/>
</dbReference>
<comment type="subcellular location">
    <subcellularLocation>
        <location evidence="1">Membrane</location>
    </subcellularLocation>
</comment>
<evidence type="ECO:0000256" key="4">
    <source>
        <dbReference type="ARBA" id="ARBA00023180"/>
    </source>
</evidence>
<keyword evidence="4" id="KW-0325">Glycoprotein</keyword>
<evidence type="ECO:0000256" key="6">
    <source>
        <dbReference type="SAM" id="Phobius"/>
    </source>
</evidence>
<dbReference type="InterPro" id="IPR031778">
    <property type="entry name" value="Sortilin_N"/>
</dbReference>
<dbReference type="SUPFAM" id="SSF110296">
    <property type="entry name" value="Oligoxyloglucan reducing end-specific cellobiohydrolase"/>
    <property type="match status" value="2"/>
</dbReference>
<dbReference type="EMBL" id="JAHFZB010000007">
    <property type="protein sequence ID" value="KAK6488080.1"/>
    <property type="molecule type" value="Genomic_DNA"/>
</dbReference>
<sequence length="871" mass="97939">MVSSQQKLRRSLVSDSHYRAESTGSVTDRSRTFVRKEVKQPFNPRVKRDVGSTSSSAEFSPCVSPVSIQDFNKLKQNTHQHAFIDDDGSSVVLSWVGDGTGIILVLTIFNVPVTWFFDQGSSRLYRSEDSGKTFEDISNVIKNTYIRKEFGINVGPSNSQRVILTADVALTREQGGRIFTSLDSGKSFDFVDLPFHPGQPIVYHSSNPDYLLVSSIDNILWLSVDFGKHWTKIHENVQAFSWGPGITIFFSTHPNDTLDADQRGELLLKRTEDLGRTFSTVSNNMFSFGYIGRFLITSIVKKQGEPRALYISSDQGDTFNQAQLPSATKEQFYSVLEADDDMIFMHVDEPGDTDFGMVYTSDDRGVLYSKSLERHLFAASGKSDFTNVTSLRGVYLTNVLDQDGSIRSVITYDRGGEWNPLNKPADVKCASDSKRCSLHIHGEYSISNQLAPMLPLSDPSAVGLIIAHGDVGDSITAVKSDVYISDDGGYSWMKTLEGPHHYTLLDSGGLIVAVEYYTDIPIKTVKFSTDEGQCWQLYNFTDKPIIFAGLASEPGTKTMNISIWGYMPEAGYKATWVSVTIDFEQLLTRDCEDDDYVNWLAHSTDEGDIANDGCVLGYKETFRRLKKKSVCINGRDYIVEKEQNPCLCTKLDYMCDYGYYRQENSSECVEQPDFKDRQLEFCLLGNEELLMTTGYRKIPGDKCAGGFTPKRTEEQVNKRCGTAEQIQTSKSKEITIVLAVSAVIMMIALVTGAFLIIRKYVCGGRQVNDLKYQVQTYRYSSLREDDDRCIDGELVANETNAGRGFHDDSDEVRALIYFIINFLNFLGRIFFLTHCSYEKSLFCLYKNTVGLAVRHLGFFNHVSSWFLKQVA</sequence>
<keyword evidence="6" id="KW-0812">Transmembrane</keyword>
<dbReference type="Gene3D" id="3.30.60.270">
    <property type="match status" value="1"/>
</dbReference>
<evidence type="ECO:0000259" key="7">
    <source>
        <dbReference type="SMART" id="SM00602"/>
    </source>
</evidence>
<dbReference type="Gene3D" id="2.10.70.80">
    <property type="match status" value="1"/>
</dbReference>
<dbReference type="InterPro" id="IPR050310">
    <property type="entry name" value="VPS10-sortilin"/>
</dbReference>
<keyword evidence="3 6" id="KW-0472">Membrane</keyword>
<feature type="transmembrane region" description="Helical" evidence="6">
    <location>
        <begin position="734"/>
        <end position="757"/>
    </location>
</feature>
<reference evidence="8 9" key="1">
    <citation type="submission" date="2021-05" db="EMBL/GenBank/DDBJ databases">
        <authorList>
            <person name="Zahm M."/>
            <person name="Klopp C."/>
            <person name="Cabau C."/>
            <person name="Kuhl H."/>
            <person name="Suciu R."/>
            <person name="Ciorpac M."/>
            <person name="Holostenco D."/>
            <person name="Gessner J."/>
            <person name="Wuertz S."/>
            <person name="Hohne C."/>
            <person name="Stock M."/>
            <person name="Gislard M."/>
            <person name="Lluch J."/>
            <person name="Milhes M."/>
            <person name="Lampietro C."/>
            <person name="Lopez Roques C."/>
            <person name="Donnadieu C."/>
            <person name="Du K."/>
            <person name="Schartl M."/>
            <person name="Guiguen Y."/>
        </authorList>
    </citation>
    <scope>NUCLEOTIDE SEQUENCE [LARGE SCALE GENOMIC DNA]</scope>
    <source>
        <strain evidence="8">Hh-F2</strain>
        <tissue evidence="8">Blood</tissue>
    </source>
</reference>
<dbReference type="CDD" id="cd15482">
    <property type="entry name" value="Sialidase_non-viral"/>
    <property type="match status" value="1"/>
</dbReference>
<accession>A0ABR0ZUK4</accession>
<keyword evidence="2" id="KW-0677">Repeat</keyword>
<dbReference type="Proteomes" id="UP001369086">
    <property type="component" value="Unassembled WGS sequence"/>
</dbReference>